<proteinExistence type="predicted"/>
<name>A0ACB8EXR9_9SAUR</name>
<reference evidence="1" key="1">
    <citation type="submission" date="2021-08" db="EMBL/GenBank/DDBJ databases">
        <title>The first chromosome-level gecko genome reveals the dynamic sex chromosomes of Neotropical dwarf geckos (Sphaerodactylidae: Sphaerodactylus).</title>
        <authorList>
            <person name="Pinto B.J."/>
            <person name="Keating S.E."/>
            <person name="Gamble T."/>
        </authorList>
    </citation>
    <scope>NUCLEOTIDE SEQUENCE</scope>
    <source>
        <strain evidence="1">TG3544</strain>
    </source>
</reference>
<evidence type="ECO:0000313" key="1">
    <source>
        <dbReference type="EMBL" id="KAH7997293.1"/>
    </source>
</evidence>
<gene>
    <name evidence="1" type="ORF">K3G42_014547</name>
</gene>
<keyword evidence="2" id="KW-1185">Reference proteome</keyword>
<dbReference type="Proteomes" id="UP000827872">
    <property type="component" value="Linkage Group LG15"/>
</dbReference>
<protein>
    <submittedName>
        <fullName evidence="1">Uncharacterized protein</fullName>
    </submittedName>
</protein>
<organism evidence="1 2">
    <name type="scientific">Sphaerodactylus townsendi</name>
    <dbReference type="NCBI Taxonomy" id="933632"/>
    <lineage>
        <taxon>Eukaryota</taxon>
        <taxon>Metazoa</taxon>
        <taxon>Chordata</taxon>
        <taxon>Craniata</taxon>
        <taxon>Vertebrata</taxon>
        <taxon>Euteleostomi</taxon>
        <taxon>Lepidosauria</taxon>
        <taxon>Squamata</taxon>
        <taxon>Bifurcata</taxon>
        <taxon>Gekkota</taxon>
        <taxon>Sphaerodactylidae</taxon>
        <taxon>Sphaerodactylus</taxon>
    </lineage>
</organism>
<comment type="caution">
    <text evidence="1">The sequence shown here is derived from an EMBL/GenBank/DDBJ whole genome shotgun (WGS) entry which is preliminary data.</text>
</comment>
<dbReference type="EMBL" id="CM037628">
    <property type="protein sequence ID" value="KAH7997293.1"/>
    <property type="molecule type" value="Genomic_DNA"/>
</dbReference>
<sequence>MREQSYAPPPGEGWDWHRFATNRERRSVRTLRQPMGFVVADLKGGGEQSERRCRPGWIVVRVSTCTQHHV</sequence>
<accession>A0ACB8EXR9</accession>
<evidence type="ECO:0000313" key="2">
    <source>
        <dbReference type="Proteomes" id="UP000827872"/>
    </source>
</evidence>